<dbReference type="GO" id="GO:0016630">
    <property type="term" value="F:protochlorophyllide reductase activity"/>
    <property type="evidence" value="ECO:0007669"/>
    <property type="project" value="UniProtKB-EC"/>
</dbReference>
<dbReference type="EC" id="1.3.1.33" evidence="7"/>
<dbReference type="InterPro" id="IPR036291">
    <property type="entry name" value="NAD(P)-bd_dom_sf"/>
</dbReference>
<dbReference type="Gene3D" id="3.40.50.720">
    <property type="entry name" value="NAD(P)-binding Rossmann-like Domain"/>
    <property type="match status" value="1"/>
</dbReference>
<dbReference type="CDD" id="cd09810">
    <property type="entry name" value="LPOR_like_SDR_c_like"/>
    <property type="match status" value="1"/>
</dbReference>
<dbReference type="SUPFAM" id="SSF51735">
    <property type="entry name" value="NAD(P)-binding Rossmann-fold domains"/>
    <property type="match status" value="1"/>
</dbReference>
<dbReference type="PANTHER" id="PTHR44419">
    <property type="entry name" value="PROTOCHLOROPHYLLIDE REDUCTASE C, CHLOROPLASTIC"/>
    <property type="match status" value="1"/>
</dbReference>
<dbReference type="EMBL" id="JARAOO010000001">
    <property type="protein sequence ID" value="KAJ7981697.1"/>
    <property type="molecule type" value="Genomic_DNA"/>
</dbReference>
<comment type="pathway">
    <text evidence="1 7">Porphyrin-containing compound metabolism; chlorophyll biosynthesis.</text>
</comment>
<dbReference type="InterPro" id="IPR005979">
    <property type="entry name" value="Prochl_reduct"/>
</dbReference>
<evidence type="ECO:0000256" key="5">
    <source>
        <dbReference type="ARBA" id="ARBA00023002"/>
    </source>
</evidence>
<keyword evidence="3 7" id="KW-0602">Photosynthesis</keyword>
<accession>A0AAD7VMW8</accession>
<comment type="catalytic activity">
    <reaction evidence="7">
        <text>chlorophyllide a + NADP(+) = protochlorophyllide a + NADPH + H(+)</text>
        <dbReference type="Rhea" id="RHEA:11132"/>
        <dbReference type="ChEBI" id="CHEBI:15378"/>
        <dbReference type="ChEBI" id="CHEBI:57783"/>
        <dbReference type="ChEBI" id="CHEBI:58349"/>
        <dbReference type="ChEBI" id="CHEBI:83348"/>
        <dbReference type="ChEBI" id="CHEBI:83350"/>
        <dbReference type="EC" id="1.3.1.33"/>
    </reaction>
</comment>
<comment type="subcellular location">
    <subcellularLocation>
        <location evidence="7">Plastid</location>
        <location evidence="7">Chloroplast</location>
    </subcellularLocation>
</comment>
<dbReference type="GO" id="GO:0015979">
    <property type="term" value="P:photosynthesis"/>
    <property type="evidence" value="ECO:0007669"/>
    <property type="project" value="UniProtKB-KW"/>
</dbReference>
<evidence type="ECO:0000256" key="2">
    <source>
        <dbReference type="ARBA" id="ARBA00005821"/>
    </source>
</evidence>
<keyword evidence="6 7" id="KW-0149">Chlorophyll biosynthesis</keyword>
<organism evidence="8 9">
    <name type="scientific">Quillaja saponaria</name>
    <name type="common">Soap bark tree</name>
    <dbReference type="NCBI Taxonomy" id="32244"/>
    <lineage>
        <taxon>Eukaryota</taxon>
        <taxon>Viridiplantae</taxon>
        <taxon>Streptophyta</taxon>
        <taxon>Embryophyta</taxon>
        <taxon>Tracheophyta</taxon>
        <taxon>Spermatophyta</taxon>
        <taxon>Magnoliopsida</taxon>
        <taxon>eudicotyledons</taxon>
        <taxon>Gunneridae</taxon>
        <taxon>Pentapetalae</taxon>
        <taxon>rosids</taxon>
        <taxon>fabids</taxon>
        <taxon>Fabales</taxon>
        <taxon>Quillajaceae</taxon>
        <taxon>Quillaja</taxon>
    </lineage>
</organism>
<dbReference type="PRINTS" id="PR00081">
    <property type="entry name" value="GDHRDH"/>
</dbReference>
<evidence type="ECO:0000313" key="8">
    <source>
        <dbReference type="EMBL" id="KAJ7981697.1"/>
    </source>
</evidence>
<evidence type="ECO:0000256" key="6">
    <source>
        <dbReference type="ARBA" id="ARBA00023171"/>
    </source>
</evidence>
<keyword evidence="4 7" id="KW-0521">NADP</keyword>
<keyword evidence="7" id="KW-0150">Chloroplast</keyword>
<keyword evidence="9" id="KW-1185">Reference proteome</keyword>
<evidence type="ECO:0000256" key="4">
    <source>
        <dbReference type="ARBA" id="ARBA00022857"/>
    </source>
</evidence>
<dbReference type="InterPro" id="IPR002347">
    <property type="entry name" value="SDR_fam"/>
</dbReference>
<gene>
    <name evidence="8" type="ORF">O6P43_000926</name>
</gene>
<comment type="similarity">
    <text evidence="2 7">Belongs to the short-chain dehydrogenases/reductases (SDR) family. POR subfamily.</text>
</comment>
<comment type="function">
    <text evidence="7">Phototransformation of protochlorophyllide (Pchlide) to chlorophyllide (Chlide).</text>
</comment>
<evidence type="ECO:0000313" key="9">
    <source>
        <dbReference type="Proteomes" id="UP001163823"/>
    </source>
</evidence>
<evidence type="ECO:0000256" key="7">
    <source>
        <dbReference type="RuleBase" id="RU365001"/>
    </source>
</evidence>
<keyword evidence="5 7" id="KW-0560">Oxidoreductase</keyword>
<evidence type="ECO:0000256" key="3">
    <source>
        <dbReference type="ARBA" id="ARBA00022531"/>
    </source>
</evidence>
<reference evidence="8 9" key="1">
    <citation type="journal article" date="2023" name="Science">
        <title>Elucidation of the pathway for biosynthesis of saponin adjuvants from the soapbark tree.</title>
        <authorList>
            <person name="Reed J."/>
            <person name="Orme A."/>
            <person name="El-Demerdash A."/>
            <person name="Owen C."/>
            <person name="Martin L.B.B."/>
            <person name="Misra R.C."/>
            <person name="Kikuchi S."/>
            <person name="Rejzek M."/>
            <person name="Martin A.C."/>
            <person name="Harkess A."/>
            <person name="Leebens-Mack J."/>
            <person name="Louveau T."/>
            <person name="Stephenson M.J."/>
            <person name="Osbourn A."/>
        </authorList>
    </citation>
    <scope>NUCLEOTIDE SEQUENCE [LARGE SCALE GENOMIC DNA]</scope>
    <source>
        <strain evidence="8">S10</strain>
    </source>
</reference>
<evidence type="ECO:0000256" key="1">
    <source>
        <dbReference type="ARBA" id="ARBA00005173"/>
    </source>
</evidence>
<dbReference type="Proteomes" id="UP001163823">
    <property type="component" value="Chromosome 1"/>
</dbReference>
<dbReference type="PANTHER" id="PTHR44419:SF19">
    <property type="entry name" value="PROTOCHLOROPHYLLIDE REDUCTASE A, CHLOROPLASTIC"/>
    <property type="match status" value="1"/>
</dbReference>
<protein>
    <recommendedName>
        <fullName evidence="7">NADPH-protochlorophyllide oxidoreductase</fullName>
        <ecNumber evidence="7">1.3.1.33</ecNumber>
    </recommendedName>
</protein>
<sequence length="399" mass="43298">MALQAASLVPAAFSIPKEGRSGVSLRDSSLLGISFPDHLKIDFSSSTLRSKRGFKQRVGAVRAQTIATTTPAVNRAAPEGKKTLRKGSVIVTGASSGLGLATAKALAETGKWHVIMACRDFLKAERAAKSAGIAKENYNIMHLDLASLDSVRQFVDNFRRSGRPLDVLVCNAAVYYPTAKEPTFTAEGFEQSVGTNHLGHFLLSRLLLDDLNKSDYPSRRLIIVGSITGNTNTLAGNVPPKANLGDLRGLAGGLNGLNSSSMIDGADFDGAKAYKDSKVCNMLTMQEFHRRYHEETGITFASLYPGCIATTGLFREHIPLFRTLFPPFQKYITKGYVSEDEAGERLAQVVSDPSLTKSGVYWSWNRASASFENQLSQEASDTQKARKVWEISEKLVGLA</sequence>
<dbReference type="AlphaFoldDB" id="A0AAD7VMW8"/>
<keyword evidence="7" id="KW-0934">Plastid</keyword>
<dbReference type="NCBIfam" id="TIGR01289">
    <property type="entry name" value="LPOR"/>
    <property type="match status" value="1"/>
</dbReference>
<dbReference type="GO" id="GO:0009507">
    <property type="term" value="C:chloroplast"/>
    <property type="evidence" value="ECO:0007669"/>
    <property type="project" value="UniProtKB-SubCell"/>
</dbReference>
<comment type="caution">
    <text evidence="8">The sequence shown here is derived from an EMBL/GenBank/DDBJ whole genome shotgun (WGS) entry which is preliminary data.</text>
</comment>
<proteinExistence type="inferred from homology"/>
<dbReference type="KEGG" id="qsa:O6P43_000926"/>
<keyword evidence="7" id="KW-0809">Transit peptide</keyword>
<dbReference type="GO" id="GO:0015995">
    <property type="term" value="P:chlorophyll biosynthetic process"/>
    <property type="evidence" value="ECO:0007669"/>
    <property type="project" value="UniProtKB-KW"/>
</dbReference>
<name>A0AAD7VMW8_QUISA</name>
<dbReference type="Pfam" id="PF00106">
    <property type="entry name" value="adh_short"/>
    <property type="match status" value="1"/>
</dbReference>